<sequence>MMNRRDALKKFATFSVVSTGSVFVPTVLANTQCSNNEAIDFGSNGNDAKLLTYIKLDPMSVAKQAYAGYDRGGCMYGVFDAIIKSLADAGHEDACRFAAIPTNMATFGKGGVFGIGSICGCVNAAAMAINLLAGINQSAVSRALFRFYEKSEMPRGDSAFLTAIGAPTRKTDDGTLLEANLIGKSIAGSTLCHTSVTLWSKASQFGSSHQAKFERCAQVTAEVAYMLVTYLNQSLEGTLEAELVAPANQDCAGCHSSTAREPDAYLGTDVNSTLECQSCHSSHDMAGGVPVHEELTCSDCH</sequence>
<dbReference type="Proteomes" id="UP001139293">
    <property type="component" value="Unassembled WGS sequence"/>
</dbReference>
<dbReference type="Gene3D" id="3.90.10.10">
    <property type="entry name" value="Cytochrome C3"/>
    <property type="match status" value="1"/>
</dbReference>
<dbReference type="AlphaFoldDB" id="A0A9X1Z8U5"/>
<organism evidence="1 2">
    <name type="scientific">Shewanella pneumatophori</name>
    <dbReference type="NCBI Taxonomy" id="314092"/>
    <lineage>
        <taxon>Bacteria</taxon>
        <taxon>Pseudomonadati</taxon>
        <taxon>Pseudomonadota</taxon>
        <taxon>Gammaproteobacteria</taxon>
        <taxon>Alteromonadales</taxon>
        <taxon>Shewanellaceae</taxon>
        <taxon>Shewanella</taxon>
    </lineage>
</organism>
<dbReference type="InterPro" id="IPR010181">
    <property type="entry name" value="CGCAxxGCC_motif"/>
</dbReference>
<accession>A0A9X1Z8U5</accession>
<dbReference type="InterPro" id="IPR036280">
    <property type="entry name" value="Multihaem_cyt_sf"/>
</dbReference>
<reference evidence="1" key="1">
    <citation type="submission" date="2022-01" db="EMBL/GenBank/DDBJ databases">
        <title>Whole genome-based taxonomy of the Shewanellaceae.</title>
        <authorList>
            <person name="Martin-Rodriguez A.J."/>
        </authorList>
    </citation>
    <scope>NUCLEOTIDE SEQUENCE</scope>
    <source>
        <strain evidence="1">KCTC 23973</strain>
    </source>
</reference>
<evidence type="ECO:0000313" key="1">
    <source>
        <dbReference type="EMBL" id="MCL1137684.1"/>
    </source>
</evidence>
<protein>
    <submittedName>
        <fullName evidence="1">C-GCAxxG-C-C family protein</fullName>
    </submittedName>
</protein>
<gene>
    <name evidence="1" type="ORF">L2740_03875</name>
</gene>
<dbReference type="RefSeq" id="WP_248948813.1">
    <property type="nucleotide sequence ID" value="NZ_JAKILB010000002.1"/>
</dbReference>
<name>A0A9X1Z8U5_9GAMM</name>
<evidence type="ECO:0000313" key="2">
    <source>
        <dbReference type="Proteomes" id="UP001139293"/>
    </source>
</evidence>
<comment type="caution">
    <text evidence="1">The sequence shown here is derived from an EMBL/GenBank/DDBJ whole genome shotgun (WGS) entry which is preliminary data.</text>
</comment>
<keyword evidence="2" id="KW-1185">Reference proteome</keyword>
<dbReference type="SUPFAM" id="SSF48695">
    <property type="entry name" value="Multiheme cytochromes"/>
    <property type="match status" value="2"/>
</dbReference>
<dbReference type="Pfam" id="PF09719">
    <property type="entry name" value="C_GCAxxG_C_C"/>
    <property type="match status" value="1"/>
</dbReference>
<dbReference type="EMBL" id="JAKILB010000002">
    <property type="protein sequence ID" value="MCL1137684.1"/>
    <property type="molecule type" value="Genomic_DNA"/>
</dbReference>
<proteinExistence type="predicted"/>